<dbReference type="KEGG" id="aplc:110976700"/>
<dbReference type="SUPFAM" id="SSF52833">
    <property type="entry name" value="Thioredoxin-like"/>
    <property type="match status" value="1"/>
</dbReference>
<dbReference type="InterPro" id="IPR040077">
    <property type="entry name" value="GST_C_Theta"/>
</dbReference>
<evidence type="ECO:0000256" key="6">
    <source>
        <dbReference type="ARBA" id="ARBA00022679"/>
    </source>
</evidence>
<evidence type="ECO:0000256" key="4">
    <source>
        <dbReference type="ARBA" id="ARBA00012452"/>
    </source>
</evidence>
<evidence type="ECO:0000256" key="2">
    <source>
        <dbReference type="ARBA" id="ARBA00009899"/>
    </source>
</evidence>
<dbReference type="SUPFAM" id="SSF47616">
    <property type="entry name" value="GST C-terminal domain-like"/>
    <property type="match status" value="1"/>
</dbReference>
<dbReference type="AlphaFoldDB" id="A0A8B7Y0R8"/>
<evidence type="ECO:0000313" key="11">
    <source>
        <dbReference type="RefSeq" id="XP_022085890.1"/>
    </source>
</evidence>
<feature type="domain" description="GST C-terminal" evidence="9">
    <location>
        <begin position="88"/>
        <end position="227"/>
    </location>
</feature>
<dbReference type="EC" id="2.5.1.18" evidence="4"/>
<dbReference type="FunFam" id="3.40.30.10:FF:000176">
    <property type="entry name" value="Glutathione S-transferase theta-1"/>
    <property type="match status" value="1"/>
</dbReference>
<dbReference type="InterPro" id="IPR051369">
    <property type="entry name" value="GST_Theta"/>
</dbReference>
<dbReference type="Gene3D" id="1.20.1050.10">
    <property type="match status" value="1"/>
</dbReference>
<dbReference type="PROSITE" id="PS50404">
    <property type="entry name" value="GST_NTER"/>
    <property type="match status" value="1"/>
</dbReference>
<comment type="subcellular location">
    <subcellularLocation>
        <location evidence="1">Cytoplasm</location>
    </subcellularLocation>
</comment>
<evidence type="ECO:0000256" key="3">
    <source>
        <dbReference type="ARBA" id="ARBA00011738"/>
    </source>
</evidence>
<dbReference type="InterPro" id="IPR010987">
    <property type="entry name" value="Glutathione-S-Trfase_C-like"/>
</dbReference>
<dbReference type="InterPro" id="IPR004045">
    <property type="entry name" value="Glutathione_S-Trfase_N"/>
</dbReference>
<dbReference type="InterPro" id="IPR040075">
    <property type="entry name" value="GST_N_Theta"/>
</dbReference>
<organism evidence="10 11">
    <name type="scientific">Acanthaster planci</name>
    <name type="common">Crown-of-thorns starfish</name>
    <dbReference type="NCBI Taxonomy" id="133434"/>
    <lineage>
        <taxon>Eukaryota</taxon>
        <taxon>Metazoa</taxon>
        <taxon>Echinodermata</taxon>
        <taxon>Eleutherozoa</taxon>
        <taxon>Asterozoa</taxon>
        <taxon>Asteroidea</taxon>
        <taxon>Valvatacea</taxon>
        <taxon>Valvatida</taxon>
        <taxon>Acanthasteridae</taxon>
        <taxon>Acanthaster</taxon>
    </lineage>
</organism>
<comment type="subunit">
    <text evidence="3">Homodimer.</text>
</comment>
<evidence type="ECO:0000256" key="5">
    <source>
        <dbReference type="ARBA" id="ARBA00022490"/>
    </source>
</evidence>
<dbReference type="InterPro" id="IPR036282">
    <property type="entry name" value="Glutathione-S-Trfase_C_sf"/>
</dbReference>
<dbReference type="OrthoDB" id="422574at2759"/>
<keyword evidence="6" id="KW-0808">Transferase</keyword>
<dbReference type="Pfam" id="PF00043">
    <property type="entry name" value="GST_C"/>
    <property type="match status" value="1"/>
</dbReference>
<reference evidence="11" key="1">
    <citation type="submission" date="2025-08" db="UniProtKB">
        <authorList>
            <consortium name="RefSeq"/>
        </authorList>
    </citation>
    <scope>IDENTIFICATION</scope>
</reference>
<evidence type="ECO:0000256" key="7">
    <source>
        <dbReference type="ARBA" id="ARBA00047960"/>
    </source>
</evidence>
<dbReference type="PANTHER" id="PTHR43917">
    <property type="match status" value="1"/>
</dbReference>
<dbReference type="InterPro" id="IPR040079">
    <property type="entry name" value="Glutathione_S-Trfase"/>
</dbReference>
<dbReference type="GO" id="GO:0006749">
    <property type="term" value="P:glutathione metabolic process"/>
    <property type="evidence" value="ECO:0007669"/>
    <property type="project" value="TreeGrafter"/>
</dbReference>
<protein>
    <recommendedName>
        <fullName evidence="4">glutathione transferase</fullName>
        <ecNumber evidence="4">2.5.1.18</ecNumber>
    </recommendedName>
</protein>
<dbReference type="RefSeq" id="XP_022085890.1">
    <property type="nucleotide sequence ID" value="XM_022230198.1"/>
</dbReference>
<comment type="similarity">
    <text evidence="2">Belongs to the GST superfamily. Theta family.</text>
</comment>
<gene>
    <name evidence="11" type="primary">LOC110976700</name>
</gene>
<keyword evidence="5" id="KW-0963">Cytoplasm</keyword>
<evidence type="ECO:0000256" key="1">
    <source>
        <dbReference type="ARBA" id="ARBA00004496"/>
    </source>
</evidence>
<dbReference type="InterPro" id="IPR004046">
    <property type="entry name" value="GST_C"/>
</dbReference>
<dbReference type="OMA" id="WKSRVQS"/>
<evidence type="ECO:0000259" key="8">
    <source>
        <dbReference type="PROSITE" id="PS50404"/>
    </source>
</evidence>
<sequence>MSLKVYFDLMSQPSRAVMLFCKVNKIPFTPKPIALRKNEHHSEEYGRINPFRKVPAIEDGHFKLTESVAILQYLAEKYKVPDHWYPKDLQERSKVQEYLAWQHMNTRMHCATVFTHEVVIPRVTGSPPDEDALQTLVNNMHTTLTALEEVFLRDKPYLCGDKISIADLLGICEVLQVTTSGRDVTAGHPKLATWIARVKAELNPHFDEVFALFNRVRDKYMEQKAQQAKL</sequence>
<dbReference type="FunFam" id="1.20.1050.10:FF:000008">
    <property type="entry name" value="Glutathione S-transferase theta-1"/>
    <property type="match status" value="1"/>
</dbReference>
<dbReference type="Gene3D" id="3.40.30.10">
    <property type="entry name" value="Glutaredoxin"/>
    <property type="match status" value="1"/>
</dbReference>
<proteinExistence type="inferred from homology"/>
<dbReference type="Pfam" id="PF02798">
    <property type="entry name" value="GST_N"/>
    <property type="match status" value="1"/>
</dbReference>
<dbReference type="CDD" id="cd03050">
    <property type="entry name" value="GST_N_Theta"/>
    <property type="match status" value="1"/>
</dbReference>
<accession>A0A8B7Y0R8</accession>
<dbReference type="GeneID" id="110976700"/>
<dbReference type="SFLD" id="SFLDG01153">
    <property type="entry name" value="Main.4:_Theta-like"/>
    <property type="match status" value="1"/>
</dbReference>
<name>A0A8B7Y0R8_ACAPL</name>
<dbReference type="SFLD" id="SFLDS00019">
    <property type="entry name" value="Glutathione_Transferase_(cytos"/>
    <property type="match status" value="1"/>
</dbReference>
<dbReference type="GO" id="GO:0005737">
    <property type="term" value="C:cytoplasm"/>
    <property type="evidence" value="ECO:0007669"/>
    <property type="project" value="UniProtKB-SubCell"/>
</dbReference>
<dbReference type="PROSITE" id="PS50405">
    <property type="entry name" value="GST_CTER"/>
    <property type="match status" value="1"/>
</dbReference>
<dbReference type="CDD" id="cd03183">
    <property type="entry name" value="GST_C_Theta"/>
    <property type="match status" value="1"/>
</dbReference>
<dbReference type="GO" id="GO:0004364">
    <property type="term" value="F:glutathione transferase activity"/>
    <property type="evidence" value="ECO:0007669"/>
    <property type="project" value="UniProtKB-EC"/>
</dbReference>
<evidence type="ECO:0000313" key="10">
    <source>
        <dbReference type="Proteomes" id="UP000694845"/>
    </source>
</evidence>
<dbReference type="Proteomes" id="UP000694845">
    <property type="component" value="Unplaced"/>
</dbReference>
<comment type="catalytic activity">
    <reaction evidence="7">
        <text>RX + glutathione = an S-substituted glutathione + a halide anion + H(+)</text>
        <dbReference type="Rhea" id="RHEA:16437"/>
        <dbReference type="ChEBI" id="CHEBI:15378"/>
        <dbReference type="ChEBI" id="CHEBI:16042"/>
        <dbReference type="ChEBI" id="CHEBI:17792"/>
        <dbReference type="ChEBI" id="CHEBI:57925"/>
        <dbReference type="ChEBI" id="CHEBI:90779"/>
        <dbReference type="EC" id="2.5.1.18"/>
    </reaction>
</comment>
<dbReference type="PANTHER" id="PTHR43917:SF8">
    <property type="entry name" value="GH16740P-RELATED"/>
    <property type="match status" value="1"/>
</dbReference>
<evidence type="ECO:0000259" key="9">
    <source>
        <dbReference type="PROSITE" id="PS50405"/>
    </source>
</evidence>
<feature type="domain" description="GST N-terminal" evidence="8">
    <location>
        <begin position="1"/>
        <end position="82"/>
    </location>
</feature>
<dbReference type="SFLD" id="SFLDG00358">
    <property type="entry name" value="Main_(cytGST)"/>
    <property type="match status" value="1"/>
</dbReference>
<keyword evidence="10" id="KW-1185">Reference proteome</keyword>
<dbReference type="InterPro" id="IPR036249">
    <property type="entry name" value="Thioredoxin-like_sf"/>
</dbReference>